<dbReference type="EMBL" id="BOPB01000028">
    <property type="protein sequence ID" value="GIJ23779.1"/>
    <property type="molecule type" value="Genomic_DNA"/>
</dbReference>
<gene>
    <name evidence="1" type="ORF">Vlu01_44030</name>
</gene>
<name>A0ABQ4J0X3_9ACTN</name>
<keyword evidence="2" id="KW-1185">Reference proteome</keyword>
<organism evidence="1 2">
    <name type="scientific">Micromonospora lutea</name>
    <dbReference type="NCBI Taxonomy" id="419825"/>
    <lineage>
        <taxon>Bacteria</taxon>
        <taxon>Bacillati</taxon>
        <taxon>Actinomycetota</taxon>
        <taxon>Actinomycetes</taxon>
        <taxon>Micromonosporales</taxon>
        <taxon>Micromonosporaceae</taxon>
        <taxon>Micromonospora</taxon>
    </lineage>
</organism>
<dbReference type="RefSeq" id="WP_204002679.1">
    <property type="nucleotide sequence ID" value="NZ_BOPB01000028.1"/>
</dbReference>
<evidence type="ECO:0000313" key="1">
    <source>
        <dbReference type="EMBL" id="GIJ23779.1"/>
    </source>
</evidence>
<reference evidence="1 2" key="1">
    <citation type="submission" date="2021-01" db="EMBL/GenBank/DDBJ databases">
        <title>Whole genome shotgun sequence of Verrucosispora lutea NBRC 106530.</title>
        <authorList>
            <person name="Komaki H."/>
            <person name="Tamura T."/>
        </authorList>
    </citation>
    <scope>NUCLEOTIDE SEQUENCE [LARGE SCALE GENOMIC DNA]</scope>
    <source>
        <strain evidence="1 2">NBRC 106530</strain>
    </source>
</reference>
<comment type="caution">
    <text evidence="1">The sequence shown here is derived from an EMBL/GenBank/DDBJ whole genome shotgun (WGS) entry which is preliminary data.</text>
</comment>
<dbReference type="Proteomes" id="UP000643165">
    <property type="component" value="Unassembled WGS sequence"/>
</dbReference>
<protein>
    <submittedName>
        <fullName evidence="1">Uncharacterized protein</fullName>
    </submittedName>
</protein>
<sequence length="45" mass="4880">MSEITEVVETEITEQATPAPQVEDATEAADVRQPSTRVMCCDQAV</sequence>
<proteinExistence type="predicted"/>
<evidence type="ECO:0000313" key="2">
    <source>
        <dbReference type="Proteomes" id="UP000643165"/>
    </source>
</evidence>
<accession>A0ABQ4J0X3</accession>